<dbReference type="OrthoDB" id="9762614at2"/>
<dbReference type="InterPro" id="IPR008928">
    <property type="entry name" value="6-hairpin_glycosidase_sf"/>
</dbReference>
<dbReference type="GO" id="GO:0005975">
    <property type="term" value="P:carbohydrate metabolic process"/>
    <property type="evidence" value="ECO:0007669"/>
    <property type="project" value="InterPro"/>
</dbReference>
<keyword evidence="3" id="KW-1185">Reference proteome</keyword>
<dbReference type="AlphaFoldDB" id="A0A3E1Y9X7"/>
<gene>
    <name evidence="2" type="ORF">DVR12_11540</name>
</gene>
<organism evidence="2 3">
    <name type="scientific">Chitinophaga silvatica</name>
    <dbReference type="NCBI Taxonomy" id="2282649"/>
    <lineage>
        <taxon>Bacteria</taxon>
        <taxon>Pseudomonadati</taxon>
        <taxon>Bacteroidota</taxon>
        <taxon>Chitinophagia</taxon>
        <taxon>Chitinophagales</taxon>
        <taxon>Chitinophagaceae</taxon>
        <taxon>Chitinophaga</taxon>
    </lineage>
</organism>
<dbReference type="InterPro" id="IPR024705">
    <property type="entry name" value="Ssp411"/>
</dbReference>
<dbReference type="SUPFAM" id="SSF48208">
    <property type="entry name" value="Six-hairpin glycosidases"/>
    <property type="match status" value="1"/>
</dbReference>
<dbReference type="Gene3D" id="3.40.30.10">
    <property type="entry name" value="Glutaredoxin"/>
    <property type="match status" value="1"/>
</dbReference>
<dbReference type="InterPro" id="IPR036249">
    <property type="entry name" value="Thioredoxin-like_sf"/>
</dbReference>
<proteinExistence type="predicted"/>
<protein>
    <submittedName>
        <fullName evidence="2">Thioredoxin domain-containing protein</fullName>
    </submittedName>
</protein>
<reference evidence="2 3" key="1">
    <citation type="submission" date="2018-07" db="EMBL/GenBank/DDBJ databases">
        <title>Chitinophaga K2CV101002-2 sp. nov., isolated from a monsoon evergreen broad-leaved forest soil.</title>
        <authorList>
            <person name="Lv Y."/>
        </authorList>
    </citation>
    <scope>NUCLEOTIDE SEQUENCE [LARGE SCALE GENOMIC DNA]</scope>
    <source>
        <strain evidence="2 3">GDMCC 1.1288</strain>
    </source>
</reference>
<dbReference type="RefSeq" id="WP_116975833.1">
    <property type="nucleotide sequence ID" value="NZ_QPMM01000006.1"/>
</dbReference>
<dbReference type="PANTHER" id="PTHR42899">
    <property type="entry name" value="SPERMATOGENESIS-ASSOCIATED PROTEIN 20"/>
    <property type="match status" value="1"/>
</dbReference>
<feature type="domain" description="Spermatogenesis-associated protein 20-like TRX" evidence="1">
    <location>
        <begin position="2"/>
        <end position="162"/>
    </location>
</feature>
<dbReference type="InterPro" id="IPR004879">
    <property type="entry name" value="Ssp411-like_TRX"/>
</dbReference>
<sequence length="677" mass="77805">MNKLINETSPYLLQHAHNPVNWYPWGEEALERAKKEDKPILVSIGYAACHWCHVMERESFENEATAAIMNEHFINIKIDREERPDLDHIYMDALTAMTGAGGWPLNVFLTPDKKPFYGGTYYPPTKMYNRPSWTDVLHSISDAFTNKREEIEGQAENLVSHIHQSSQFGLQSPVLNLPVEELFTKQQCDTITENLLKQGDTRWGGFGRAPKFPQTFAISYLLRYHHFYKHPESLQQALLSLDKMLQGGIYDQLGGGFARYSTDEKWLAPHFEKMLYDNALLIDVLCDAWQLTRKESYATTVRDTLEFISREMTAPEGGFYAALDADSEGVEGKFYTWSKAEIHHILGEQAKPFCEYYDVSEEGNWEHTNILWVQQPLEEFAAEKGYDAAVLGAMLQGCREKLMAVRDNRIRPGLDDKIILGWNALMIHSYCKAFSALGREEYRQIAVSQMEWLLTAFADGKAFKHTWKNGVAKYPAFLDDYAYLIRALISLQEITGNLDYLHKAKSIIEFVIENFGDEQQLFFYYTIEGQNDVIVRKKEIYDGAVPSGNAIMMQNLWYLSVVFDQRAWSERCLGAISAISQTTVRYPTSFGVWAIQLLQFVRGTPELAIVGQSFLERMNEAGNWFIPFRVLVGSSENVEAIPLLNDRERANETLVYLCKDYHCIKPMHYIKEIINLI</sequence>
<dbReference type="PANTHER" id="PTHR42899:SF1">
    <property type="entry name" value="SPERMATOGENESIS-ASSOCIATED PROTEIN 20"/>
    <property type="match status" value="1"/>
</dbReference>
<name>A0A3E1Y9X7_9BACT</name>
<evidence type="ECO:0000313" key="2">
    <source>
        <dbReference type="EMBL" id="RFS22436.1"/>
    </source>
</evidence>
<dbReference type="SUPFAM" id="SSF52833">
    <property type="entry name" value="Thioredoxin-like"/>
    <property type="match status" value="1"/>
</dbReference>
<dbReference type="Gene3D" id="1.50.10.20">
    <property type="match status" value="1"/>
</dbReference>
<dbReference type="EMBL" id="QPMM01000006">
    <property type="protein sequence ID" value="RFS22436.1"/>
    <property type="molecule type" value="Genomic_DNA"/>
</dbReference>
<dbReference type="Proteomes" id="UP000260644">
    <property type="component" value="Unassembled WGS sequence"/>
</dbReference>
<evidence type="ECO:0000259" key="1">
    <source>
        <dbReference type="Pfam" id="PF03190"/>
    </source>
</evidence>
<dbReference type="CDD" id="cd02955">
    <property type="entry name" value="SSP411"/>
    <property type="match status" value="1"/>
</dbReference>
<comment type="caution">
    <text evidence="2">The sequence shown here is derived from an EMBL/GenBank/DDBJ whole genome shotgun (WGS) entry which is preliminary data.</text>
</comment>
<dbReference type="Pfam" id="PF03190">
    <property type="entry name" value="Thioredox_DsbH"/>
    <property type="match status" value="1"/>
</dbReference>
<evidence type="ECO:0000313" key="3">
    <source>
        <dbReference type="Proteomes" id="UP000260644"/>
    </source>
</evidence>
<dbReference type="PIRSF" id="PIRSF006402">
    <property type="entry name" value="UCP006402_thioredoxin"/>
    <property type="match status" value="1"/>
</dbReference>
<accession>A0A3E1Y9X7</accession>